<organism evidence="2 3">
    <name type="scientific">Actinomortierella ambigua</name>
    <dbReference type="NCBI Taxonomy" id="1343610"/>
    <lineage>
        <taxon>Eukaryota</taxon>
        <taxon>Fungi</taxon>
        <taxon>Fungi incertae sedis</taxon>
        <taxon>Mucoromycota</taxon>
        <taxon>Mortierellomycotina</taxon>
        <taxon>Mortierellomycetes</taxon>
        <taxon>Mortierellales</taxon>
        <taxon>Mortierellaceae</taxon>
        <taxon>Actinomortierella</taxon>
    </lineage>
</organism>
<dbReference type="PANTHER" id="PTHR16071">
    <property type="entry name" value="CHROMOSOME 1 OPEN READING FRAME 112"/>
    <property type="match status" value="1"/>
</dbReference>
<name>A0A9P6PWG7_9FUNG</name>
<dbReference type="OrthoDB" id="2330551at2759"/>
<evidence type="ECO:0000313" key="3">
    <source>
        <dbReference type="Proteomes" id="UP000807716"/>
    </source>
</evidence>
<proteinExistence type="predicted"/>
<dbReference type="Pfam" id="PF14868">
    <property type="entry name" value="DUF4487"/>
    <property type="match status" value="1"/>
</dbReference>
<evidence type="ECO:0000313" key="2">
    <source>
        <dbReference type="EMBL" id="KAG0253994.1"/>
    </source>
</evidence>
<keyword evidence="3" id="KW-1185">Reference proteome</keyword>
<comment type="caution">
    <text evidence="2">The sequence shown here is derived from an EMBL/GenBank/DDBJ whole genome shotgun (WGS) entry which is preliminary data.</text>
</comment>
<dbReference type="PANTHER" id="PTHR16071:SF2">
    <property type="entry name" value="FIGNL1-INTERACTING REGULATOR OF RECOMBINATION AND MITOSIS"/>
    <property type="match status" value="1"/>
</dbReference>
<protein>
    <submittedName>
        <fullName evidence="2">Uncharacterized protein</fullName>
    </submittedName>
</protein>
<dbReference type="InterPro" id="IPR027902">
    <property type="entry name" value="DUF4487"/>
</dbReference>
<accession>A0A9P6PWG7</accession>
<feature type="region of interest" description="Disordered" evidence="1">
    <location>
        <begin position="951"/>
        <end position="970"/>
    </location>
</feature>
<gene>
    <name evidence="2" type="ORF">DFQ27_007096</name>
</gene>
<dbReference type="AlphaFoldDB" id="A0A9P6PWG7"/>
<sequence>MTEELVNGTPPKQFSPALITLMSIIARSNTASLTAAECEEVVRDLVALRNDKSLSQESALGLKDLTVALRTSFCDFLPASLNAKIEMVGWVASLLQSQATYKTRTICAVIQELAEVLKFRWLKPENAEHWFPHDVALSGFLAGPGWTQLSQIAVGSNATLFKMLNPHPMSKSASFKAWCKEAFEVQNNYYAFLDTQILPSAALRDTCGVCNLFLMLAKEAISEFRILNLACKAFIRMIPFCYDTSEHRLNREGIVFFICLGTCSNAQETLNVAKLISEREKAMHKRAFTLLRFFVSHLRHIIQALAVFLCRVDHSALKCRNYIRFTLFHLRSRLLSNDACAKMHPTVYSDVVKFIGPLEDACIGTLLEGAEFASNDEKFEVFYEFCYSGRPNADQLKGVEPLTPYEWNYGRLHIILRTMTVFEQLPCDLQLRLFPPSKTMIGGADHHQRPGSRFSLVALLFNCLGQLRQDEFVPLMDRKAQQSSEDLYLQVLSDLTIFSLLVQPAQFTTLRVEMLGWIFHTSEVISLLAMDWWRCMADRLGQSFTVDQILVLSEMLSAIPNGVASNKLSRLIRSLCLMLDAASQIEVAESVLSKLGGLSSSLLSNFPFGSLSGQSLEHITNNIMATWRGCFEHLEDLNIVVDVFYAMYPYIASLVSIFSSPQLVGELPVEVKQSVVEWCVNLLFGCQELISFAQSRPKSVEKISYTVEHVVTLLRVLQPLSTTHLIQVLSTFAQWIHLTEELRPLSPCGLAQFLTSCGAIDIFDEEEKTTIRDLLKALYAHLLEDSHWLVVSQALSSLAILSVEARNPEILHDVIPATYAESVRRYQHHELLPEHTTAKAEREFWGGLQLSLDGFLPSSASVMPTTSSKATAAAASLGAATTVMSTTTLRDLKTLSNPVVSKQECLQGLRAATTYLERLAQDSPEGGLLDQGLRAQLAAEMGTLQSLMQRLITPQASDKDDAMPDLNSGR</sequence>
<evidence type="ECO:0000256" key="1">
    <source>
        <dbReference type="SAM" id="MobiDB-lite"/>
    </source>
</evidence>
<dbReference type="Proteomes" id="UP000807716">
    <property type="component" value="Unassembled WGS sequence"/>
</dbReference>
<reference evidence="2" key="1">
    <citation type="journal article" date="2020" name="Fungal Divers.">
        <title>Resolving the Mortierellaceae phylogeny through synthesis of multi-gene phylogenetics and phylogenomics.</title>
        <authorList>
            <person name="Vandepol N."/>
            <person name="Liber J."/>
            <person name="Desiro A."/>
            <person name="Na H."/>
            <person name="Kennedy M."/>
            <person name="Barry K."/>
            <person name="Grigoriev I.V."/>
            <person name="Miller A.N."/>
            <person name="O'Donnell K."/>
            <person name="Stajich J.E."/>
            <person name="Bonito G."/>
        </authorList>
    </citation>
    <scope>NUCLEOTIDE SEQUENCE</scope>
    <source>
        <strain evidence="2">BC1065</strain>
    </source>
</reference>
<dbReference type="EMBL" id="JAAAJB010000545">
    <property type="protein sequence ID" value="KAG0253994.1"/>
    <property type="molecule type" value="Genomic_DNA"/>
</dbReference>